<evidence type="ECO:0000313" key="2">
    <source>
        <dbReference type="EMBL" id="OQO05434.1"/>
    </source>
</evidence>
<evidence type="ECO:0000256" key="1">
    <source>
        <dbReference type="SAM" id="MobiDB-lite"/>
    </source>
</evidence>
<feature type="compositionally biased region" description="Basic residues" evidence="1">
    <location>
        <begin position="1"/>
        <end position="11"/>
    </location>
</feature>
<keyword evidence="3" id="KW-1185">Reference proteome</keyword>
<gene>
    <name evidence="2" type="ORF">B0A48_09203</name>
</gene>
<dbReference type="InParanoid" id="A0A1V8T2B2"/>
<dbReference type="Proteomes" id="UP000192596">
    <property type="component" value="Unassembled WGS sequence"/>
</dbReference>
<name>A0A1V8T2B2_9PEZI</name>
<reference evidence="3" key="1">
    <citation type="submission" date="2017-03" db="EMBL/GenBank/DDBJ databases">
        <title>Genomes of endolithic fungi from Antarctica.</title>
        <authorList>
            <person name="Coleine C."/>
            <person name="Masonjones S."/>
            <person name="Stajich J.E."/>
        </authorList>
    </citation>
    <scope>NUCLEOTIDE SEQUENCE [LARGE SCALE GENOMIC DNA]</scope>
    <source>
        <strain evidence="3">CCFEE 5527</strain>
    </source>
</reference>
<feature type="region of interest" description="Disordered" evidence="1">
    <location>
        <begin position="1"/>
        <end position="27"/>
    </location>
</feature>
<dbReference type="AlphaFoldDB" id="A0A1V8T2B2"/>
<feature type="region of interest" description="Disordered" evidence="1">
    <location>
        <begin position="50"/>
        <end position="81"/>
    </location>
</feature>
<accession>A0A1V8T2B2</accession>
<proteinExistence type="predicted"/>
<sequence length="81" mass="8991">MSPKKRKHQRKPGTEHRRSAAATARRARVADLRIGARKEERIAYGVTKQSAAQRARCSRGAQGNSEQTWRLGGGFENSDGE</sequence>
<comment type="caution">
    <text evidence="2">The sequence shown here is derived from an EMBL/GenBank/DDBJ whole genome shotgun (WGS) entry which is preliminary data.</text>
</comment>
<dbReference type="EMBL" id="NAJO01000019">
    <property type="protein sequence ID" value="OQO05434.1"/>
    <property type="molecule type" value="Genomic_DNA"/>
</dbReference>
<protein>
    <submittedName>
        <fullName evidence="2">Uncharacterized protein</fullName>
    </submittedName>
</protein>
<organism evidence="2 3">
    <name type="scientific">Cryoendolithus antarcticus</name>
    <dbReference type="NCBI Taxonomy" id="1507870"/>
    <lineage>
        <taxon>Eukaryota</taxon>
        <taxon>Fungi</taxon>
        <taxon>Dikarya</taxon>
        <taxon>Ascomycota</taxon>
        <taxon>Pezizomycotina</taxon>
        <taxon>Dothideomycetes</taxon>
        <taxon>Dothideomycetidae</taxon>
        <taxon>Cladosporiales</taxon>
        <taxon>Cladosporiaceae</taxon>
        <taxon>Cryoendolithus</taxon>
    </lineage>
</organism>
<evidence type="ECO:0000313" key="3">
    <source>
        <dbReference type="Proteomes" id="UP000192596"/>
    </source>
</evidence>